<keyword evidence="5" id="KW-1185">Reference proteome</keyword>
<sequence>MTELIHTVADLTDLRNKDVLEAALARVIFELAEASSLSIWRVVNEGAEIKLRERVSLPAREGQSEEIGLDEARQEWRDCHAGRRYIYCPRDQGGLCRHVFPLCNEREVIGLLEILRPSKLEGVQAHTVHGLLRVYRNHLGLLDYGDRDELTGLLNRRTFGTYFKQITAENNVHAVIAVVDVDFFKRINDQFGHPYGDEVLILLARLMSEYFAGIEGIFRFGGEEFLLVLPETTQEEAWVALDAFRAAVAEAAFPQVGRVTVSIGFSKIEPDDSGAAAFGRADEALYLAKHSGRNRVKCYEELVLEGYLAGTRHSGGEIELF</sequence>
<dbReference type="PROSITE" id="PS50887">
    <property type="entry name" value="GGDEF"/>
    <property type="match status" value="1"/>
</dbReference>
<dbReference type="SUPFAM" id="SSF55781">
    <property type="entry name" value="GAF domain-like"/>
    <property type="match status" value="1"/>
</dbReference>
<feature type="domain" description="GGDEF" evidence="3">
    <location>
        <begin position="172"/>
        <end position="301"/>
    </location>
</feature>
<evidence type="ECO:0000313" key="5">
    <source>
        <dbReference type="Proteomes" id="UP001156641"/>
    </source>
</evidence>
<dbReference type="EMBL" id="BSOS01000065">
    <property type="protein sequence ID" value="GLR67222.1"/>
    <property type="molecule type" value="Genomic_DNA"/>
</dbReference>
<gene>
    <name evidence="4" type="ORF">GCM10010909_19030</name>
</gene>
<comment type="caution">
    <text evidence="4">The sequence shown here is derived from an EMBL/GenBank/DDBJ whole genome shotgun (WGS) entry which is preliminary data.</text>
</comment>
<evidence type="ECO:0000259" key="3">
    <source>
        <dbReference type="PROSITE" id="PS50887"/>
    </source>
</evidence>
<name>A0ABQ6A9D9_9PROT</name>
<dbReference type="Gene3D" id="3.30.70.270">
    <property type="match status" value="1"/>
</dbReference>
<dbReference type="NCBIfam" id="TIGR00254">
    <property type="entry name" value="GGDEF"/>
    <property type="match status" value="1"/>
</dbReference>
<dbReference type="InterPro" id="IPR000160">
    <property type="entry name" value="GGDEF_dom"/>
</dbReference>
<accession>A0ABQ6A9D9</accession>
<organism evidence="4 5">
    <name type="scientific">Acidocella aquatica</name>
    <dbReference type="NCBI Taxonomy" id="1922313"/>
    <lineage>
        <taxon>Bacteria</taxon>
        <taxon>Pseudomonadati</taxon>
        <taxon>Pseudomonadota</taxon>
        <taxon>Alphaproteobacteria</taxon>
        <taxon>Acetobacterales</taxon>
        <taxon>Acidocellaceae</taxon>
        <taxon>Acidocella</taxon>
    </lineage>
</organism>
<dbReference type="InterPro" id="IPR043128">
    <property type="entry name" value="Rev_trsase/Diguanyl_cyclase"/>
</dbReference>
<proteinExistence type="predicted"/>
<evidence type="ECO:0000256" key="2">
    <source>
        <dbReference type="ARBA" id="ARBA00034247"/>
    </source>
</evidence>
<dbReference type="PANTHER" id="PTHR45138">
    <property type="entry name" value="REGULATORY COMPONENTS OF SENSORY TRANSDUCTION SYSTEM"/>
    <property type="match status" value="1"/>
</dbReference>
<protein>
    <recommendedName>
        <fullName evidence="1">diguanylate cyclase</fullName>
        <ecNumber evidence="1">2.7.7.65</ecNumber>
    </recommendedName>
</protein>
<dbReference type="SUPFAM" id="SSF55073">
    <property type="entry name" value="Nucleotide cyclase"/>
    <property type="match status" value="1"/>
</dbReference>
<reference evidence="5" key="1">
    <citation type="journal article" date="2019" name="Int. J. Syst. Evol. Microbiol.">
        <title>The Global Catalogue of Microorganisms (GCM) 10K type strain sequencing project: providing services to taxonomists for standard genome sequencing and annotation.</title>
        <authorList>
            <consortium name="The Broad Institute Genomics Platform"/>
            <consortium name="The Broad Institute Genome Sequencing Center for Infectious Disease"/>
            <person name="Wu L."/>
            <person name="Ma J."/>
        </authorList>
    </citation>
    <scope>NUCLEOTIDE SEQUENCE [LARGE SCALE GENOMIC DNA]</scope>
    <source>
        <strain evidence="5">NBRC 112502</strain>
    </source>
</reference>
<dbReference type="Proteomes" id="UP001156641">
    <property type="component" value="Unassembled WGS sequence"/>
</dbReference>
<dbReference type="InterPro" id="IPR050469">
    <property type="entry name" value="Diguanylate_Cyclase"/>
</dbReference>
<evidence type="ECO:0000256" key="1">
    <source>
        <dbReference type="ARBA" id="ARBA00012528"/>
    </source>
</evidence>
<dbReference type="Pfam" id="PF00990">
    <property type="entry name" value="GGDEF"/>
    <property type="match status" value="1"/>
</dbReference>
<dbReference type="RefSeq" id="WP_284257951.1">
    <property type="nucleotide sequence ID" value="NZ_BSOS01000065.1"/>
</dbReference>
<dbReference type="PANTHER" id="PTHR45138:SF9">
    <property type="entry name" value="DIGUANYLATE CYCLASE DGCM-RELATED"/>
    <property type="match status" value="1"/>
</dbReference>
<evidence type="ECO:0000313" key="4">
    <source>
        <dbReference type="EMBL" id="GLR67222.1"/>
    </source>
</evidence>
<dbReference type="EC" id="2.7.7.65" evidence="1"/>
<dbReference type="CDD" id="cd01949">
    <property type="entry name" value="GGDEF"/>
    <property type="match status" value="1"/>
</dbReference>
<dbReference type="InterPro" id="IPR029787">
    <property type="entry name" value="Nucleotide_cyclase"/>
</dbReference>
<dbReference type="SMART" id="SM00267">
    <property type="entry name" value="GGDEF"/>
    <property type="match status" value="1"/>
</dbReference>
<comment type="catalytic activity">
    <reaction evidence="2">
        <text>2 GTP = 3',3'-c-di-GMP + 2 diphosphate</text>
        <dbReference type="Rhea" id="RHEA:24898"/>
        <dbReference type="ChEBI" id="CHEBI:33019"/>
        <dbReference type="ChEBI" id="CHEBI:37565"/>
        <dbReference type="ChEBI" id="CHEBI:58805"/>
        <dbReference type="EC" id="2.7.7.65"/>
    </reaction>
</comment>